<feature type="transmembrane region" description="Helical" evidence="1">
    <location>
        <begin position="22"/>
        <end position="44"/>
    </location>
</feature>
<reference evidence="2 3" key="1">
    <citation type="journal article" date="2019" name="Int. J. Syst. Evol. Microbiol.">
        <title>The Global Catalogue of Microorganisms (GCM) 10K type strain sequencing project: providing services to taxonomists for standard genome sequencing and annotation.</title>
        <authorList>
            <consortium name="The Broad Institute Genomics Platform"/>
            <consortium name="The Broad Institute Genome Sequencing Center for Infectious Disease"/>
            <person name="Wu L."/>
            <person name="Ma J."/>
        </authorList>
    </citation>
    <scope>NUCLEOTIDE SEQUENCE [LARGE SCALE GENOMIC DNA]</scope>
    <source>
        <strain evidence="2 3">PSRA2</strain>
    </source>
</reference>
<name>A0ABD5UET8_9EURY</name>
<keyword evidence="1" id="KW-1133">Transmembrane helix</keyword>
<organism evidence="2 3">
    <name type="scientific">Halomarina ordinaria</name>
    <dbReference type="NCBI Taxonomy" id="3033939"/>
    <lineage>
        <taxon>Archaea</taxon>
        <taxon>Methanobacteriati</taxon>
        <taxon>Methanobacteriota</taxon>
        <taxon>Stenosarchaea group</taxon>
        <taxon>Halobacteria</taxon>
        <taxon>Halobacteriales</taxon>
        <taxon>Natronomonadaceae</taxon>
        <taxon>Halomarina</taxon>
    </lineage>
</organism>
<dbReference type="AlphaFoldDB" id="A0ABD5UET8"/>
<dbReference type="Proteomes" id="UP001596406">
    <property type="component" value="Unassembled WGS sequence"/>
</dbReference>
<evidence type="ECO:0000256" key="1">
    <source>
        <dbReference type="SAM" id="Phobius"/>
    </source>
</evidence>
<keyword evidence="1" id="KW-0472">Membrane</keyword>
<keyword evidence="1" id="KW-0812">Transmembrane</keyword>
<evidence type="ECO:0000313" key="3">
    <source>
        <dbReference type="Proteomes" id="UP001596406"/>
    </source>
</evidence>
<comment type="caution">
    <text evidence="2">The sequence shown here is derived from an EMBL/GenBank/DDBJ whole genome shotgun (WGS) entry which is preliminary data.</text>
</comment>
<dbReference type="EMBL" id="JBHSXM010000002">
    <property type="protein sequence ID" value="MFC6837836.1"/>
    <property type="molecule type" value="Genomic_DNA"/>
</dbReference>
<keyword evidence="3" id="KW-1185">Reference proteome</keyword>
<gene>
    <name evidence="2" type="ORF">ACFQHK_15190</name>
</gene>
<sequence length="65" mass="6956">MNPLSIVVLHGGGVYEITFLEYLLGVGSYLVAFGGLGGIVYWGFEAISPTHSEVTEPPDGREDDL</sequence>
<dbReference type="RefSeq" id="WP_304449552.1">
    <property type="nucleotide sequence ID" value="NZ_JARRAH010000002.1"/>
</dbReference>
<protein>
    <submittedName>
        <fullName evidence="2">Uncharacterized protein</fullName>
    </submittedName>
</protein>
<evidence type="ECO:0000313" key="2">
    <source>
        <dbReference type="EMBL" id="MFC6837836.1"/>
    </source>
</evidence>
<accession>A0ABD5UET8</accession>
<proteinExistence type="predicted"/>